<keyword evidence="1" id="KW-0812">Transmembrane</keyword>
<feature type="non-terminal residue" evidence="2">
    <location>
        <position position="1"/>
    </location>
</feature>
<dbReference type="EMBL" id="UINC01210018">
    <property type="protein sequence ID" value="SVE33293.1"/>
    <property type="molecule type" value="Genomic_DNA"/>
</dbReference>
<evidence type="ECO:0000256" key="1">
    <source>
        <dbReference type="SAM" id="Phobius"/>
    </source>
</evidence>
<feature type="transmembrane region" description="Helical" evidence="1">
    <location>
        <begin position="90"/>
        <end position="109"/>
    </location>
</feature>
<dbReference type="SUPFAM" id="SSF53335">
    <property type="entry name" value="S-adenosyl-L-methionine-dependent methyltransferases"/>
    <property type="match status" value="1"/>
</dbReference>
<proteinExistence type="predicted"/>
<accession>A0A383CMM7</accession>
<sequence>NMELLLSTPWNGYNLQKPILVFGRYFADSSALMLFPTIAFGMSFPILIKMASSGHERIGMGTGQIYGANTFGAILGSLLAGFLFLPRLGAQQSLLLIATLNLLMMMYLFRTGEYFTKMLRKMITVALAGLILVANIGLPSDLLDRFFMRDSSGQKDIQKLLYFEEGLTDTVAVFRDDYGILDPDAKRLVTNGVSMSAVNFIASRYMKLLAHLPIMLVDNPEEVLVVCFGTGQTTGAASI</sequence>
<dbReference type="AlphaFoldDB" id="A0A383CMM7"/>
<dbReference type="InterPro" id="IPR029063">
    <property type="entry name" value="SAM-dependent_MTases_sf"/>
</dbReference>
<evidence type="ECO:0000313" key="2">
    <source>
        <dbReference type="EMBL" id="SVE33293.1"/>
    </source>
</evidence>
<organism evidence="2">
    <name type="scientific">marine metagenome</name>
    <dbReference type="NCBI Taxonomy" id="408172"/>
    <lineage>
        <taxon>unclassified sequences</taxon>
        <taxon>metagenomes</taxon>
        <taxon>ecological metagenomes</taxon>
    </lineage>
</organism>
<reference evidence="2" key="1">
    <citation type="submission" date="2018-05" db="EMBL/GenBank/DDBJ databases">
        <authorList>
            <person name="Lanie J.A."/>
            <person name="Ng W.-L."/>
            <person name="Kazmierczak K.M."/>
            <person name="Andrzejewski T.M."/>
            <person name="Davidsen T.M."/>
            <person name="Wayne K.J."/>
            <person name="Tettelin H."/>
            <person name="Glass J.I."/>
            <person name="Rusch D."/>
            <person name="Podicherti R."/>
            <person name="Tsui H.-C.T."/>
            <person name="Winkler M.E."/>
        </authorList>
    </citation>
    <scope>NUCLEOTIDE SEQUENCE</scope>
</reference>
<feature type="transmembrane region" description="Helical" evidence="1">
    <location>
        <begin position="121"/>
        <end position="138"/>
    </location>
</feature>
<keyword evidence="1" id="KW-0472">Membrane</keyword>
<feature type="transmembrane region" description="Helical" evidence="1">
    <location>
        <begin position="63"/>
        <end position="84"/>
    </location>
</feature>
<feature type="transmembrane region" description="Helical" evidence="1">
    <location>
        <begin position="31"/>
        <end position="51"/>
    </location>
</feature>
<feature type="non-terminal residue" evidence="2">
    <location>
        <position position="239"/>
    </location>
</feature>
<name>A0A383CMM7_9ZZZZ</name>
<gene>
    <name evidence="2" type="ORF">METZ01_LOCUS486147</name>
</gene>
<dbReference type="NCBIfam" id="NF037959">
    <property type="entry name" value="MFS_SpdSyn"/>
    <property type="match status" value="1"/>
</dbReference>
<protein>
    <submittedName>
        <fullName evidence="2">Uncharacterized protein</fullName>
    </submittedName>
</protein>
<keyword evidence="1" id="KW-1133">Transmembrane helix</keyword>